<evidence type="ECO:0000313" key="1">
    <source>
        <dbReference type="EMBL" id="KAF9498735.1"/>
    </source>
</evidence>
<sequence>MDQPRTSQIRPLSELSVKDADYKRLLTFMRNLVEEPLAGDETTPRIPFNSEWLTAVDSLNTFFDMVPSHGEIVWSDQGDLLAMVEMSLQVVGLIALRVERVFIGNDDIGRKTLTKLLNLDYALGHWIDEVIPREVTTLRPMVLQTILAICRSLDAPTANLGTSASLLSDIMEEELDALEVNCWRCLSFQSPSDHSLSLGLTMRVMLRSGPLSTA</sequence>
<reference evidence="1" key="1">
    <citation type="submission" date="2020-11" db="EMBL/GenBank/DDBJ databases">
        <authorList>
            <consortium name="DOE Joint Genome Institute"/>
            <person name="Ahrendt S."/>
            <person name="Riley R."/>
            <person name="Andreopoulos W."/>
            <person name="Labutti K."/>
            <person name="Pangilinan J."/>
            <person name="Ruiz-Duenas F.J."/>
            <person name="Barrasa J.M."/>
            <person name="Sanchez-Garcia M."/>
            <person name="Camarero S."/>
            <person name="Miyauchi S."/>
            <person name="Serrano A."/>
            <person name="Linde D."/>
            <person name="Babiker R."/>
            <person name="Drula E."/>
            <person name="Ayuso-Fernandez I."/>
            <person name="Pacheco R."/>
            <person name="Padilla G."/>
            <person name="Ferreira P."/>
            <person name="Barriuso J."/>
            <person name="Kellner H."/>
            <person name="Castanera R."/>
            <person name="Alfaro M."/>
            <person name="Ramirez L."/>
            <person name="Pisabarro A.G."/>
            <person name="Kuo A."/>
            <person name="Tritt A."/>
            <person name="Lipzen A."/>
            <person name="He G."/>
            <person name="Yan M."/>
            <person name="Ng V."/>
            <person name="Cullen D."/>
            <person name="Martin F."/>
            <person name="Rosso M.-N."/>
            <person name="Henrissat B."/>
            <person name="Hibbett D."/>
            <person name="Martinez A.T."/>
            <person name="Grigoriev I.V."/>
        </authorList>
    </citation>
    <scope>NUCLEOTIDE SEQUENCE</scope>
    <source>
        <strain evidence="1">ATCC 90797</strain>
    </source>
</reference>
<comment type="caution">
    <text evidence="1">The sequence shown here is derived from an EMBL/GenBank/DDBJ whole genome shotgun (WGS) entry which is preliminary data.</text>
</comment>
<name>A0A9P6A5R8_PLEER</name>
<organism evidence="1 2">
    <name type="scientific">Pleurotus eryngii</name>
    <name type="common">Boletus of the steppes</name>
    <dbReference type="NCBI Taxonomy" id="5323"/>
    <lineage>
        <taxon>Eukaryota</taxon>
        <taxon>Fungi</taxon>
        <taxon>Dikarya</taxon>
        <taxon>Basidiomycota</taxon>
        <taxon>Agaricomycotina</taxon>
        <taxon>Agaricomycetes</taxon>
        <taxon>Agaricomycetidae</taxon>
        <taxon>Agaricales</taxon>
        <taxon>Pleurotineae</taxon>
        <taxon>Pleurotaceae</taxon>
        <taxon>Pleurotus</taxon>
    </lineage>
</organism>
<dbReference type="Proteomes" id="UP000807025">
    <property type="component" value="Unassembled WGS sequence"/>
</dbReference>
<evidence type="ECO:0000313" key="2">
    <source>
        <dbReference type="Proteomes" id="UP000807025"/>
    </source>
</evidence>
<protein>
    <submittedName>
        <fullName evidence="1">Uncharacterized protein</fullName>
    </submittedName>
</protein>
<accession>A0A9P6A5R8</accession>
<proteinExistence type="predicted"/>
<keyword evidence="2" id="KW-1185">Reference proteome</keyword>
<dbReference type="AlphaFoldDB" id="A0A9P6A5R8"/>
<gene>
    <name evidence="1" type="ORF">BDN71DRAFT_357210</name>
</gene>
<dbReference type="EMBL" id="MU154536">
    <property type="protein sequence ID" value="KAF9498735.1"/>
    <property type="molecule type" value="Genomic_DNA"/>
</dbReference>